<dbReference type="Proteomes" id="UP000006650">
    <property type="component" value="Chromosome"/>
</dbReference>
<accession>C7M984</accession>
<name>C7M984_CAPOD</name>
<dbReference type="KEGG" id="coc:Coch_0875"/>
<evidence type="ECO:0008006" key="4">
    <source>
        <dbReference type="Google" id="ProtNLM"/>
    </source>
</evidence>
<dbReference type="eggNOG" id="COG1100">
    <property type="taxonomic scope" value="Bacteria"/>
</dbReference>
<dbReference type="HOGENOM" id="CLU_060253_0_0_10"/>
<keyword evidence="3" id="KW-1185">Reference proteome</keyword>
<dbReference type="GeneID" id="29674985"/>
<dbReference type="STRING" id="521097.Coch_0875"/>
<evidence type="ECO:0000313" key="2">
    <source>
        <dbReference type="EMBL" id="ACU92430.1"/>
    </source>
</evidence>
<protein>
    <recommendedName>
        <fullName evidence="4">Phage nucleotide-binding protein</fullName>
    </recommendedName>
</protein>
<evidence type="ECO:0000256" key="1">
    <source>
        <dbReference type="SAM" id="Coils"/>
    </source>
</evidence>
<keyword evidence="1" id="KW-0175">Coiled coil</keyword>
<dbReference type="EMBL" id="CP001632">
    <property type="protein sequence ID" value="ACU92430.1"/>
    <property type="molecule type" value="Genomic_DNA"/>
</dbReference>
<dbReference type="SUPFAM" id="SSF52540">
    <property type="entry name" value="P-loop containing nucleoside triphosphate hydrolases"/>
    <property type="match status" value="1"/>
</dbReference>
<dbReference type="InterPro" id="IPR027417">
    <property type="entry name" value="P-loop_NTPase"/>
</dbReference>
<feature type="coiled-coil region" evidence="1">
    <location>
        <begin position="232"/>
        <end position="259"/>
    </location>
</feature>
<gene>
    <name evidence="2" type="ordered locus">Coch_0875</name>
</gene>
<sequence>MSLIKKANELTIQTKIKALIYGQAGTGKTTLALSSPKPLLFDFDNGVHRVNFAHLQDVDTVQIRSYQDFLDVLANENLTPYETFVIDTGGKMLDFMGEYIIKNNPKMGKANGMLTLQGFGERKMMFSALVKRISIMNKHVVFVAHRETKTEGDDTRYIPQFGGTNYDNLVTELDLVGYVEAQGRERTITFDPTSRNDGKNSCNLPPLFKIPTIIDEQGNPTAPNDFFTTHVIEAYNARLEQHRKANEAYQKLIKEIDDNIAVITDIDSLNETAQRIQEWQHIGNSKIVAGRKLNEKAATLNAKFNKESKQYEAV</sequence>
<evidence type="ECO:0000313" key="3">
    <source>
        <dbReference type="Proteomes" id="UP000006650"/>
    </source>
</evidence>
<proteinExistence type="predicted"/>
<dbReference type="AlphaFoldDB" id="C7M984"/>
<dbReference type="RefSeq" id="WP_015782107.1">
    <property type="nucleotide sequence ID" value="NC_013162.1"/>
</dbReference>
<dbReference type="Pfam" id="PF13479">
    <property type="entry name" value="AAA_24"/>
    <property type="match status" value="1"/>
</dbReference>
<reference evidence="2 3" key="1">
    <citation type="journal article" date="2009" name="Stand. Genomic Sci.">
        <title>Complete genome sequence of Capnocytophaga ochracea type strain (VPI 2845).</title>
        <authorList>
            <person name="Mavrommatis K."/>
            <person name="Gronow S."/>
            <person name="Saunders E."/>
            <person name="Land M."/>
            <person name="Lapidus A."/>
            <person name="Copeland A."/>
            <person name="Glavina Del Rio T."/>
            <person name="Nolan M."/>
            <person name="Lucas S."/>
            <person name="Chen F."/>
            <person name="Tice H."/>
            <person name="Cheng J.F."/>
            <person name="Bruce D."/>
            <person name="Goodwin L."/>
            <person name="Pitluck S."/>
            <person name="Pati A."/>
            <person name="Ivanova N."/>
            <person name="Chen A."/>
            <person name="Palaniappan K."/>
            <person name="Chain P."/>
            <person name="Hauser L."/>
            <person name="Chang Y.J."/>
            <person name="Jeffries C.D."/>
            <person name="Brettin T."/>
            <person name="Detter J.C."/>
            <person name="Han C."/>
            <person name="Bristow J."/>
            <person name="Goker M."/>
            <person name="Rohde M."/>
            <person name="Eisen J.A."/>
            <person name="Markowitz V."/>
            <person name="Kyrpides N.C."/>
            <person name="Klenk H.P."/>
            <person name="Hugenholtz P."/>
        </authorList>
    </citation>
    <scope>NUCLEOTIDE SEQUENCE [LARGE SCALE GENOMIC DNA]</scope>
    <source>
        <strain evidence="3">ATCC 27872 / DSM 7271 / JCM 12966 / VPI 2845</strain>
    </source>
</reference>
<organism evidence="2 3">
    <name type="scientific">Capnocytophaga ochracea (strain ATCC 27872 / DSM 7271 / CCUG 9716 / JCM 12966 / NCTC 12371 / SS31 / VPI 2845)</name>
    <name type="common">Bacteroides ochraceus</name>
    <dbReference type="NCBI Taxonomy" id="521097"/>
    <lineage>
        <taxon>Bacteria</taxon>
        <taxon>Pseudomonadati</taxon>
        <taxon>Bacteroidota</taxon>
        <taxon>Flavobacteriia</taxon>
        <taxon>Flavobacteriales</taxon>
        <taxon>Flavobacteriaceae</taxon>
        <taxon>Capnocytophaga</taxon>
    </lineage>
</organism>